<proteinExistence type="predicted"/>
<feature type="domain" description="DUF7059" evidence="2">
    <location>
        <begin position="19"/>
        <end position="104"/>
    </location>
</feature>
<dbReference type="InterPro" id="IPR029063">
    <property type="entry name" value="SAM-dependent_MTases_sf"/>
</dbReference>
<dbReference type="InterPro" id="IPR002052">
    <property type="entry name" value="DNA_methylase_N6_adenine_CS"/>
</dbReference>
<protein>
    <submittedName>
        <fullName evidence="4">rRNA methyltransferase</fullName>
    </submittedName>
</protein>
<keyword evidence="4" id="KW-0808">Transferase</keyword>
<dbReference type="Pfam" id="PF23186">
    <property type="entry name" value="DUF7059"/>
    <property type="match status" value="1"/>
</dbReference>
<evidence type="ECO:0000259" key="3">
    <source>
        <dbReference type="Pfam" id="PF25004"/>
    </source>
</evidence>
<gene>
    <name evidence="4" type="ORF">OS125_01345</name>
</gene>
<dbReference type="Proteomes" id="UP001081709">
    <property type="component" value="Unassembled WGS sequence"/>
</dbReference>
<dbReference type="Gene3D" id="3.40.50.150">
    <property type="entry name" value="Vaccinia Virus protein VP39"/>
    <property type="match status" value="1"/>
</dbReference>
<comment type="caution">
    <text evidence="4">The sequence shown here is derived from an EMBL/GenBank/DDBJ whole genome shotgun (WGS) entry which is preliminary data.</text>
</comment>
<accession>A0ABT3WRE0</accession>
<sequence length="534" mass="56917">MPDALSAAVPHLSRVFGEHGFTEGGVSALLGAAATAALYRGETAAALRATRGTGDSGRAELIRFFLLRQPAGPRELRELLGARTVELLDAAGVLEHDGDSGGVRISVDVRPRVVGGTDRWIFSDPDPSVSGLVPGADHVPGVGAASLSLLQATPTDPVRCVLDLGTGCGIQMLGQLGCAETVTGTDIHTRALDFAEATLAGGGVPVTREGLRVSRTESRTGDGVATVDLRRGSWYEPVAGRRFDRIIANPPFVISPGGGFVYRDSGLDLDAASELVVSGAVRHLNPGGSAHMLASWVHTEETSWTQRVASWIPDTGVAAWILQRDVADPELYVGTWLRDGSVDPRSSEGRERTVEWLDHFTANGVTGVGFGFVALQRIDDDSPSEVTAEDFSVNETCGLGDEVTEFFTRSAWLRERDTDGIADSRFVVRPGVAVEDVRVTDEDTRQGFRPAALRITRTEGPRFSHDIDEHLMAVLSGIHPRGLTLRETVELYCAAKGLDADEVLPEAVAAVVDLIRHGIVLPADITVTGDRPFP</sequence>
<evidence type="ECO:0000313" key="5">
    <source>
        <dbReference type="Proteomes" id="UP001081709"/>
    </source>
</evidence>
<evidence type="ECO:0000259" key="1">
    <source>
        <dbReference type="Pfam" id="PF05175"/>
    </source>
</evidence>
<dbReference type="CDD" id="cd02440">
    <property type="entry name" value="AdoMet_MTases"/>
    <property type="match status" value="1"/>
</dbReference>
<keyword evidence="5" id="KW-1185">Reference proteome</keyword>
<dbReference type="RefSeq" id="WP_267186085.1">
    <property type="nucleotide sequence ID" value="NZ_JAPMKV010000001.1"/>
</dbReference>
<dbReference type="Pfam" id="PF25004">
    <property type="entry name" value="DUF7782"/>
    <property type="match status" value="1"/>
</dbReference>
<dbReference type="InterPro" id="IPR056684">
    <property type="entry name" value="DUF7782"/>
</dbReference>
<dbReference type="InterPro" id="IPR007848">
    <property type="entry name" value="Small_mtfrase_dom"/>
</dbReference>
<evidence type="ECO:0000313" key="4">
    <source>
        <dbReference type="EMBL" id="MCX7443889.1"/>
    </source>
</evidence>
<organism evidence="4 5">
    <name type="scientific">Corynebacterium pygosceleis</name>
    <dbReference type="NCBI Taxonomy" id="2800406"/>
    <lineage>
        <taxon>Bacteria</taxon>
        <taxon>Bacillati</taxon>
        <taxon>Actinomycetota</taxon>
        <taxon>Actinomycetes</taxon>
        <taxon>Mycobacteriales</taxon>
        <taxon>Corynebacteriaceae</taxon>
        <taxon>Corynebacterium</taxon>
    </lineage>
</organism>
<keyword evidence="4" id="KW-0489">Methyltransferase</keyword>
<dbReference type="PROSITE" id="PS00092">
    <property type="entry name" value="N6_MTASE"/>
    <property type="match status" value="1"/>
</dbReference>
<dbReference type="GO" id="GO:0032259">
    <property type="term" value="P:methylation"/>
    <property type="evidence" value="ECO:0007669"/>
    <property type="project" value="UniProtKB-KW"/>
</dbReference>
<dbReference type="Pfam" id="PF05175">
    <property type="entry name" value="MTS"/>
    <property type="match status" value="1"/>
</dbReference>
<name>A0ABT3WRE0_9CORY</name>
<dbReference type="GO" id="GO:0008168">
    <property type="term" value="F:methyltransferase activity"/>
    <property type="evidence" value="ECO:0007669"/>
    <property type="project" value="UniProtKB-KW"/>
</dbReference>
<feature type="domain" description="DUF7782" evidence="3">
    <location>
        <begin position="405"/>
        <end position="522"/>
    </location>
</feature>
<reference evidence="4" key="1">
    <citation type="submission" date="2022-11" db="EMBL/GenBank/DDBJ databases">
        <title>Corynebacterium sp. isolated from Penguins.</title>
        <authorList>
            <person name="Sedlar K."/>
            <person name="Svec P."/>
        </authorList>
    </citation>
    <scope>NUCLEOTIDE SEQUENCE</scope>
    <source>
        <strain evidence="4">P7003</strain>
    </source>
</reference>
<dbReference type="SUPFAM" id="SSF53335">
    <property type="entry name" value="S-adenosyl-L-methionine-dependent methyltransferases"/>
    <property type="match status" value="1"/>
</dbReference>
<evidence type="ECO:0000259" key="2">
    <source>
        <dbReference type="Pfam" id="PF23186"/>
    </source>
</evidence>
<dbReference type="InterPro" id="IPR055487">
    <property type="entry name" value="DUF7059"/>
</dbReference>
<feature type="domain" description="Methyltransferase small" evidence="1">
    <location>
        <begin position="144"/>
        <end position="294"/>
    </location>
</feature>
<dbReference type="EMBL" id="JAPMKV010000001">
    <property type="protein sequence ID" value="MCX7443889.1"/>
    <property type="molecule type" value="Genomic_DNA"/>
</dbReference>